<evidence type="ECO:0000256" key="2">
    <source>
        <dbReference type="ARBA" id="ARBA00022553"/>
    </source>
</evidence>
<feature type="domain" description="Plus3" evidence="10">
    <location>
        <begin position="420"/>
        <end position="551"/>
    </location>
</feature>
<gene>
    <name evidence="11" type="ORF">LNINA_LOCUS8646</name>
</gene>
<dbReference type="SUPFAM" id="SSF159042">
    <property type="entry name" value="Plus3-like"/>
    <property type="match status" value="1"/>
</dbReference>
<evidence type="ECO:0000256" key="7">
    <source>
        <dbReference type="ARBA" id="ARBA00023242"/>
    </source>
</evidence>
<dbReference type="Gene3D" id="3.90.70.200">
    <property type="entry name" value="Plus-3 domain"/>
    <property type="match status" value="1"/>
</dbReference>
<keyword evidence="5" id="KW-0010">Activator</keyword>
<evidence type="ECO:0000256" key="5">
    <source>
        <dbReference type="ARBA" id="ARBA00023159"/>
    </source>
</evidence>
<feature type="compositionally biased region" description="Basic and acidic residues" evidence="9">
    <location>
        <begin position="407"/>
        <end position="419"/>
    </location>
</feature>
<feature type="compositionally biased region" description="Low complexity" evidence="9">
    <location>
        <begin position="11"/>
        <end position="23"/>
    </location>
</feature>
<dbReference type="AlphaFoldDB" id="A0AAV1JL82"/>
<dbReference type="GO" id="GO:0003677">
    <property type="term" value="F:DNA binding"/>
    <property type="evidence" value="ECO:0007669"/>
    <property type="project" value="InterPro"/>
</dbReference>
<dbReference type="PROSITE" id="PS51360">
    <property type="entry name" value="PLUS3"/>
    <property type="match status" value="1"/>
</dbReference>
<accession>A0AAV1JL82</accession>
<feature type="compositionally biased region" description="Acidic residues" evidence="9">
    <location>
        <begin position="157"/>
        <end position="178"/>
    </location>
</feature>
<keyword evidence="3" id="KW-0805">Transcription regulation</keyword>
<feature type="compositionally biased region" description="Basic and acidic residues" evidence="9">
    <location>
        <begin position="243"/>
        <end position="277"/>
    </location>
</feature>
<evidence type="ECO:0000256" key="3">
    <source>
        <dbReference type="ARBA" id="ARBA00023015"/>
    </source>
</evidence>
<proteinExistence type="predicted"/>
<evidence type="ECO:0000256" key="8">
    <source>
        <dbReference type="SAM" id="Coils"/>
    </source>
</evidence>
<keyword evidence="12" id="KW-1185">Reference proteome</keyword>
<dbReference type="FunFam" id="3.90.70.200:FF:000001">
    <property type="entry name" value="RNA polymerase-associated protein RTF1 homolog"/>
    <property type="match status" value="1"/>
</dbReference>
<dbReference type="SMART" id="SM00719">
    <property type="entry name" value="Plus3"/>
    <property type="match status" value="1"/>
</dbReference>
<dbReference type="PANTHER" id="PTHR13115:SF8">
    <property type="entry name" value="RNA POLYMERASE-ASSOCIATED PROTEIN RTF1 HOMOLOG"/>
    <property type="match status" value="1"/>
</dbReference>
<sequence length="790" mass="90832">MAKRKNKPLIDSDSSSECSDLDSQFLNLAKKKKKPGESPPQAKSKGKSSDSESDWDEDEKKEDKSSSSSDSDSNSDAESDTSQNKNPPKPTRKSSSEEDRKKVEKVEDRKKADKPEEKKKVEKDMRMSVDSSGSGKKKEVYSEPEEGEVSSHSSDNDSVDSEEEFDDGYDENLMGDEEDRARLAAMSEKEREQEIFKRIEQRKLRLARRSAAERGASPGELARRRDRRKQRRALRAQRAKLQAQKEAEAREREKANNEKHKSDVEEPKEEEKIKEKPPPSPGEIPDDIKDGDRMMERSGSPLFGAKSERKRNVDDKRVNAMAALRAQRDARAKLTEHKQRKRMEEEKKDKEEEDEADAEIIGGTSKQSVKLKASDIYSDDSGSDSDDNKSQGRRSSSSSSSSSGEEPAPREREQEEVKFADTKEQINKLRLSRFKLERLVHLPFFARVVTGCFVRIGIGNNNGNPVYRVAEIIDVYETAKVYNLGNTRTNKGLKLRHGTQDRVFRLEFVSNQEFTESEFQKWFKAIKDANKKPPTMEFVRSKISEVKDALMYEFKEEDIEKIVAEKERFRSHPTNYAMKKTQLMKERDVAQLRGDEELVMDLNSKIQELEDRANQLDKTRTSSIQSISYINNRNRKLNVETAEKAIMEELKANKGKKVDDPFTRRHTKPVMNFKSHQGGRSQDPEKLQEEEVEAQKQRDEEQKAIRERQEKERLMQQHQTEVDVSKARDKSATDSNSLYSLHDFDINIDIDLPIPKTVTSQPKQITTKVKETGPKRSLNLEEYKKRHGLI</sequence>
<feature type="compositionally biased region" description="Basic residues" evidence="9">
    <location>
        <begin position="224"/>
        <end position="238"/>
    </location>
</feature>
<feature type="region of interest" description="Disordered" evidence="9">
    <location>
        <begin position="1"/>
        <end position="419"/>
    </location>
</feature>
<feature type="region of interest" description="Disordered" evidence="9">
    <location>
        <begin position="656"/>
        <end position="734"/>
    </location>
</feature>
<feature type="compositionally biased region" description="Basic and acidic residues" evidence="9">
    <location>
        <begin position="286"/>
        <end position="296"/>
    </location>
</feature>
<keyword evidence="2" id="KW-0597">Phosphoprotein</keyword>
<keyword evidence="7" id="KW-0539">Nucleus</keyword>
<feature type="compositionally biased region" description="Basic and acidic residues" evidence="9">
    <location>
        <begin position="179"/>
        <end position="203"/>
    </location>
</feature>
<feature type="compositionally biased region" description="Low complexity" evidence="9">
    <location>
        <begin position="395"/>
        <end position="406"/>
    </location>
</feature>
<feature type="compositionally biased region" description="Basic and acidic residues" evidence="9">
    <location>
        <begin position="682"/>
        <end position="732"/>
    </location>
</feature>
<organism evidence="11 12">
    <name type="scientific">Leptosia nina</name>
    <dbReference type="NCBI Taxonomy" id="320188"/>
    <lineage>
        <taxon>Eukaryota</taxon>
        <taxon>Metazoa</taxon>
        <taxon>Ecdysozoa</taxon>
        <taxon>Arthropoda</taxon>
        <taxon>Hexapoda</taxon>
        <taxon>Insecta</taxon>
        <taxon>Pterygota</taxon>
        <taxon>Neoptera</taxon>
        <taxon>Endopterygota</taxon>
        <taxon>Lepidoptera</taxon>
        <taxon>Glossata</taxon>
        <taxon>Ditrysia</taxon>
        <taxon>Papilionoidea</taxon>
        <taxon>Pieridae</taxon>
        <taxon>Pierinae</taxon>
        <taxon>Leptosia</taxon>
    </lineage>
</organism>
<dbReference type="Proteomes" id="UP001497472">
    <property type="component" value="Unassembled WGS sequence"/>
</dbReference>
<dbReference type="InterPro" id="IPR036128">
    <property type="entry name" value="Plus3-like_sf"/>
</dbReference>
<reference evidence="11 12" key="1">
    <citation type="submission" date="2023-11" db="EMBL/GenBank/DDBJ databases">
        <authorList>
            <person name="Okamura Y."/>
        </authorList>
    </citation>
    <scope>NUCLEOTIDE SEQUENCE [LARGE SCALE GENOMIC DNA]</scope>
</reference>
<dbReference type="EMBL" id="CAVLEF010000011">
    <property type="protein sequence ID" value="CAK1549336.1"/>
    <property type="molecule type" value="Genomic_DNA"/>
</dbReference>
<evidence type="ECO:0000259" key="10">
    <source>
        <dbReference type="PROSITE" id="PS51360"/>
    </source>
</evidence>
<feature type="compositionally biased region" description="Acidic residues" evidence="9">
    <location>
        <begin position="51"/>
        <end position="60"/>
    </location>
</feature>
<feature type="compositionally biased region" description="Basic and acidic residues" evidence="9">
    <location>
        <begin position="306"/>
        <end position="318"/>
    </location>
</feature>
<dbReference type="Pfam" id="PF03126">
    <property type="entry name" value="Plus-3"/>
    <property type="match status" value="1"/>
</dbReference>
<feature type="compositionally biased region" description="Basic and acidic residues" evidence="9">
    <location>
        <begin position="94"/>
        <end position="127"/>
    </location>
</feature>
<evidence type="ECO:0000256" key="9">
    <source>
        <dbReference type="SAM" id="MobiDB-lite"/>
    </source>
</evidence>
<comment type="subcellular location">
    <subcellularLocation>
        <location evidence="1">Nucleus</location>
        <location evidence="1">Nucleoplasm</location>
    </subcellularLocation>
</comment>
<name>A0AAV1JL82_9NEOP</name>
<protein>
    <recommendedName>
        <fullName evidence="10">Plus3 domain-containing protein</fullName>
    </recommendedName>
</protein>
<evidence type="ECO:0000256" key="4">
    <source>
        <dbReference type="ARBA" id="ARBA00023054"/>
    </source>
</evidence>
<comment type="caution">
    <text evidence="11">The sequence shown here is derived from an EMBL/GenBank/DDBJ whole genome shotgun (WGS) entry which is preliminary data.</text>
</comment>
<dbReference type="GO" id="GO:0016593">
    <property type="term" value="C:Cdc73/Paf1 complex"/>
    <property type="evidence" value="ECO:0007669"/>
    <property type="project" value="TreeGrafter"/>
</dbReference>
<dbReference type="GO" id="GO:1990269">
    <property type="term" value="F:RNA polymerase II C-terminal domain phosphoserine binding"/>
    <property type="evidence" value="ECO:0007669"/>
    <property type="project" value="TreeGrafter"/>
</dbReference>
<dbReference type="InterPro" id="IPR004343">
    <property type="entry name" value="Plus-3_dom"/>
</dbReference>
<keyword evidence="6" id="KW-0804">Transcription</keyword>
<evidence type="ECO:0000256" key="1">
    <source>
        <dbReference type="ARBA" id="ARBA00004642"/>
    </source>
</evidence>
<keyword evidence="4 8" id="KW-0175">Coiled coil</keyword>
<feature type="coiled-coil region" evidence="8">
    <location>
        <begin position="592"/>
        <end position="619"/>
    </location>
</feature>
<evidence type="ECO:0000313" key="12">
    <source>
        <dbReference type="Proteomes" id="UP001497472"/>
    </source>
</evidence>
<feature type="compositionally biased region" description="Basic and acidic residues" evidence="9">
    <location>
        <begin position="326"/>
        <end position="350"/>
    </location>
</feature>
<evidence type="ECO:0000313" key="11">
    <source>
        <dbReference type="EMBL" id="CAK1549336.1"/>
    </source>
</evidence>
<evidence type="ECO:0000256" key="6">
    <source>
        <dbReference type="ARBA" id="ARBA00023163"/>
    </source>
</evidence>
<dbReference type="PANTHER" id="PTHR13115">
    <property type="entry name" value="RNA POLYMERASE-ASSOCIATED PROTEIN RTF1 HOMOLOG"/>
    <property type="match status" value="1"/>
</dbReference>